<dbReference type="OrthoDB" id="188276at2759"/>
<evidence type="ECO:0000313" key="7">
    <source>
        <dbReference type="EMBL" id="CAB4256908.1"/>
    </source>
</evidence>
<dbReference type="NCBIfam" id="TIGR00450">
    <property type="entry name" value="mnmE_trmE_thdF"/>
    <property type="match status" value="1"/>
</dbReference>
<dbReference type="GO" id="GO:0005525">
    <property type="term" value="F:GTP binding"/>
    <property type="evidence" value="ECO:0007669"/>
    <property type="project" value="UniProtKB-KW"/>
</dbReference>
<dbReference type="Proteomes" id="UP000644660">
    <property type="component" value="Unassembled WGS sequence"/>
</dbReference>
<gene>
    <name evidence="7" type="ORF">KABA2_12S02002</name>
</gene>
<dbReference type="GeneID" id="64860010"/>
<dbReference type="PANTHER" id="PTHR42714">
    <property type="entry name" value="TRNA MODIFICATION GTPASE GTPBP3"/>
    <property type="match status" value="1"/>
</dbReference>
<dbReference type="Gene3D" id="3.40.50.300">
    <property type="entry name" value="P-loop containing nucleotide triphosphate hydrolases"/>
    <property type="match status" value="1"/>
</dbReference>
<accession>A0A8H2ZKF1</accession>
<organism evidence="7 8">
    <name type="scientific">Maudiozyma barnettii</name>
    <dbReference type="NCBI Taxonomy" id="61262"/>
    <lineage>
        <taxon>Eukaryota</taxon>
        <taxon>Fungi</taxon>
        <taxon>Dikarya</taxon>
        <taxon>Ascomycota</taxon>
        <taxon>Saccharomycotina</taxon>
        <taxon>Saccharomycetes</taxon>
        <taxon>Saccharomycetales</taxon>
        <taxon>Saccharomycetaceae</taxon>
        <taxon>Maudiozyma</taxon>
    </lineage>
</organism>
<dbReference type="GO" id="GO:0003924">
    <property type="term" value="F:GTPase activity"/>
    <property type="evidence" value="ECO:0007669"/>
    <property type="project" value="InterPro"/>
</dbReference>
<keyword evidence="2 5" id="KW-0819">tRNA processing</keyword>
<feature type="domain" description="TrmE-type G" evidence="6">
    <location>
        <begin position="269"/>
        <end position="438"/>
    </location>
</feature>
<evidence type="ECO:0000256" key="1">
    <source>
        <dbReference type="ARBA" id="ARBA00011043"/>
    </source>
</evidence>
<dbReference type="RefSeq" id="XP_041408752.1">
    <property type="nucleotide sequence ID" value="XM_041552818.1"/>
</dbReference>
<dbReference type="InterPro" id="IPR025867">
    <property type="entry name" value="MnmE_helical"/>
</dbReference>
<evidence type="ECO:0000256" key="3">
    <source>
        <dbReference type="ARBA" id="ARBA00022741"/>
    </source>
</evidence>
<dbReference type="Gene3D" id="3.30.1360.120">
    <property type="entry name" value="Probable tRNA modification gtpase trme, domain 1"/>
    <property type="match status" value="1"/>
</dbReference>
<comment type="caution">
    <text evidence="7">The sequence shown here is derived from an EMBL/GenBank/DDBJ whole genome shotgun (WGS) entry which is preliminary data.</text>
</comment>
<dbReference type="PROSITE" id="PS51709">
    <property type="entry name" value="G_TRME"/>
    <property type="match status" value="1"/>
</dbReference>
<protein>
    <submittedName>
        <fullName evidence="7">Similar to Saccharomyces cerevisiae YMR023C MSS1 Mitochondrial protein</fullName>
    </submittedName>
</protein>
<proteinExistence type="inferred from homology"/>
<dbReference type="InterPro" id="IPR027266">
    <property type="entry name" value="TrmE/GcvT-like"/>
</dbReference>
<evidence type="ECO:0000256" key="2">
    <source>
        <dbReference type="ARBA" id="ARBA00022694"/>
    </source>
</evidence>
<dbReference type="Gene3D" id="1.20.120.430">
    <property type="entry name" value="tRNA modification GTPase MnmE domain 2"/>
    <property type="match status" value="1"/>
</dbReference>
<dbReference type="Pfam" id="PF12631">
    <property type="entry name" value="MnmE_helical"/>
    <property type="match status" value="1"/>
</dbReference>
<dbReference type="GO" id="GO:0030488">
    <property type="term" value="P:tRNA methylation"/>
    <property type="evidence" value="ECO:0007669"/>
    <property type="project" value="TreeGrafter"/>
</dbReference>
<dbReference type="HAMAP" id="MF_00379">
    <property type="entry name" value="GTPase_MnmE"/>
    <property type="match status" value="1"/>
</dbReference>
<dbReference type="GO" id="GO:0002098">
    <property type="term" value="P:tRNA wobble uridine modification"/>
    <property type="evidence" value="ECO:0007669"/>
    <property type="project" value="TreeGrafter"/>
</dbReference>
<dbReference type="Pfam" id="PF10396">
    <property type="entry name" value="TrmE_N"/>
    <property type="match status" value="1"/>
</dbReference>
<dbReference type="Pfam" id="PF01926">
    <property type="entry name" value="MMR_HSR1"/>
    <property type="match status" value="1"/>
</dbReference>
<dbReference type="NCBIfam" id="TIGR00231">
    <property type="entry name" value="small_GTP"/>
    <property type="match status" value="1"/>
</dbReference>
<sequence length="520" mass="57946">MFLKQLTFMSHFRQVNGLNFRVNLIRSFHKQFTPSTFHLPTIYALATPPVQKSAIAVIRISGSASGYIYHKLTRRKRDPTPRMMLLRNLYKPNENILTQNLLDQALVTLFPGPHSFTGEDSLELYIHGGTAVAQSVLEAIGKLNDRTNNINIRYAEAGEFSKRAFQNQKFDLTEVEGIKDLIDAETESQRNSVLSSFSGSNKKLFENWRSQLVNNEAQLTAIIDFGDDNDIDSDNYKIFSNVESSVRILKRDIDDFVKRVDRAHLLQSGLKLALIGEPNVGKSSLLNTLAKDDVSIVSNIPGTTRDTIDRVMDLEGYKIVFCDTAGIRGNTEDEIEQIGIERAMLKGGRSDVCVIVVDSSKGGITDPKIIELVNSEMFKDKPLLIVLNKIDLMDSEKINIIMDHLQNTFKGRSVVLPVSCNTGEGIENLITGLIRIFKDLALVDEQNNSITVSQRIREILHNDVLYGLDSFLMAKKLGNDVVMASEDLKYAIDGIGKITGSHVGVEEVLGVVFSTFCVGK</sequence>
<dbReference type="InterPro" id="IPR027417">
    <property type="entry name" value="P-loop_NTPase"/>
</dbReference>
<evidence type="ECO:0000259" key="6">
    <source>
        <dbReference type="PROSITE" id="PS51709"/>
    </source>
</evidence>
<dbReference type="InterPro" id="IPR027368">
    <property type="entry name" value="MnmE_dom2"/>
</dbReference>
<dbReference type="AlphaFoldDB" id="A0A8H2ZKF1"/>
<reference evidence="7 8" key="1">
    <citation type="submission" date="2020-05" db="EMBL/GenBank/DDBJ databases">
        <authorList>
            <person name="Casaregola S."/>
            <person name="Devillers H."/>
            <person name="Grondin C."/>
        </authorList>
    </citation>
    <scope>NUCLEOTIDE SEQUENCE [LARGE SCALE GENOMIC DNA]</scope>
    <source>
        <strain evidence="7 8">CLIB 1767</strain>
    </source>
</reference>
<dbReference type="PRINTS" id="PR00449">
    <property type="entry name" value="RASTRNSFRMNG"/>
</dbReference>
<dbReference type="GO" id="GO:0005739">
    <property type="term" value="C:mitochondrion"/>
    <property type="evidence" value="ECO:0007669"/>
    <property type="project" value="TreeGrafter"/>
</dbReference>
<dbReference type="EMBL" id="CAEFZW010000012">
    <property type="protein sequence ID" value="CAB4256908.1"/>
    <property type="molecule type" value="Genomic_DNA"/>
</dbReference>
<dbReference type="InterPro" id="IPR006073">
    <property type="entry name" value="GTP-bd"/>
</dbReference>
<dbReference type="InterPro" id="IPR018948">
    <property type="entry name" value="GTP-bd_TrmE_N"/>
</dbReference>
<evidence type="ECO:0000313" key="8">
    <source>
        <dbReference type="Proteomes" id="UP000644660"/>
    </source>
</evidence>
<keyword evidence="8" id="KW-1185">Reference proteome</keyword>
<comment type="similarity">
    <text evidence="1 5">Belongs to the TRAFAC class TrmE-Era-EngA-EngB-Septin-like GTPase superfamily. TrmE GTPase family.</text>
</comment>
<dbReference type="CDD" id="cd14858">
    <property type="entry name" value="TrmE_N"/>
    <property type="match status" value="1"/>
</dbReference>
<keyword evidence="4 5" id="KW-0342">GTP-binding</keyword>
<dbReference type="InterPro" id="IPR004520">
    <property type="entry name" value="GTPase_MnmE"/>
</dbReference>
<dbReference type="SUPFAM" id="SSF52540">
    <property type="entry name" value="P-loop containing nucleoside triphosphate hydrolases"/>
    <property type="match status" value="1"/>
</dbReference>
<keyword evidence="3 5" id="KW-0547">Nucleotide-binding</keyword>
<evidence type="ECO:0000256" key="4">
    <source>
        <dbReference type="ARBA" id="ARBA00023134"/>
    </source>
</evidence>
<dbReference type="InterPro" id="IPR005225">
    <property type="entry name" value="Small_GTP-bd"/>
</dbReference>
<evidence type="ECO:0000256" key="5">
    <source>
        <dbReference type="RuleBase" id="RU003313"/>
    </source>
</evidence>
<dbReference type="NCBIfam" id="NF003661">
    <property type="entry name" value="PRK05291.1-3"/>
    <property type="match status" value="1"/>
</dbReference>
<dbReference type="PANTHER" id="PTHR42714:SF2">
    <property type="entry name" value="TRNA MODIFICATION GTPASE GTPBP3, MITOCHONDRIAL"/>
    <property type="match status" value="1"/>
</dbReference>
<name>A0A8H2ZKF1_9SACH</name>
<dbReference type="CDD" id="cd04164">
    <property type="entry name" value="trmE"/>
    <property type="match status" value="1"/>
</dbReference>
<dbReference type="InterPro" id="IPR031168">
    <property type="entry name" value="G_TrmE"/>
</dbReference>